<dbReference type="Proteomes" id="UP000290567">
    <property type="component" value="Unassembled WGS sequence"/>
</dbReference>
<sequence>MEPKSCGFNISSQDTYDLVHILTPLTIFPKDGICRFTKMIHADFQLTQYGFDPKNDKYPAKESPPKN</sequence>
<organism evidence="1 2">
    <name type="scientific">Enterococcus florum</name>
    <dbReference type="NCBI Taxonomy" id="2480627"/>
    <lineage>
        <taxon>Bacteria</taxon>
        <taxon>Bacillati</taxon>
        <taxon>Bacillota</taxon>
        <taxon>Bacilli</taxon>
        <taxon>Lactobacillales</taxon>
        <taxon>Enterococcaceae</taxon>
        <taxon>Enterococcus</taxon>
    </lineage>
</organism>
<dbReference type="EMBL" id="BJCC01000008">
    <property type="protein sequence ID" value="GCF93120.1"/>
    <property type="molecule type" value="Genomic_DNA"/>
</dbReference>
<name>A0A4P5P5Z2_9ENTE</name>
<keyword evidence="2" id="KW-1185">Reference proteome</keyword>
<protein>
    <submittedName>
        <fullName evidence="1">Uncharacterized protein</fullName>
    </submittedName>
</protein>
<evidence type="ECO:0000313" key="2">
    <source>
        <dbReference type="Proteomes" id="UP000290567"/>
    </source>
</evidence>
<gene>
    <name evidence="1" type="ORF">NRIC_10110</name>
</gene>
<proteinExistence type="predicted"/>
<reference evidence="2" key="1">
    <citation type="submission" date="2019-02" db="EMBL/GenBank/DDBJ databases">
        <title>Draft genome sequence of Enterococcus sp. Gos25-1.</title>
        <authorList>
            <person name="Tanaka N."/>
            <person name="Shiwa Y."/>
            <person name="Fujita N."/>
        </authorList>
    </citation>
    <scope>NUCLEOTIDE SEQUENCE [LARGE SCALE GENOMIC DNA]</scope>
    <source>
        <strain evidence="2">Gos25-1</strain>
    </source>
</reference>
<evidence type="ECO:0000313" key="1">
    <source>
        <dbReference type="EMBL" id="GCF93120.1"/>
    </source>
</evidence>
<dbReference type="AlphaFoldDB" id="A0A4P5P5Z2"/>
<comment type="caution">
    <text evidence="1">The sequence shown here is derived from an EMBL/GenBank/DDBJ whole genome shotgun (WGS) entry which is preliminary data.</text>
</comment>
<accession>A0A4P5P5Z2</accession>